<evidence type="ECO:0000313" key="4">
    <source>
        <dbReference type="Proteomes" id="UP000799444"/>
    </source>
</evidence>
<comment type="caution">
    <text evidence="3">The sequence shown here is derived from an EMBL/GenBank/DDBJ whole genome shotgun (WGS) entry which is preliminary data.</text>
</comment>
<feature type="coiled-coil region" evidence="1">
    <location>
        <begin position="117"/>
        <end position="200"/>
    </location>
</feature>
<dbReference type="EMBL" id="ML996155">
    <property type="protein sequence ID" value="KAF2733880.1"/>
    <property type="molecule type" value="Genomic_DNA"/>
</dbReference>
<keyword evidence="4" id="KW-1185">Reference proteome</keyword>
<evidence type="ECO:0000256" key="2">
    <source>
        <dbReference type="SAM" id="MobiDB-lite"/>
    </source>
</evidence>
<protein>
    <submittedName>
        <fullName evidence="3">Uncharacterized protein</fullName>
    </submittedName>
</protein>
<evidence type="ECO:0000313" key="3">
    <source>
        <dbReference type="EMBL" id="KAF2733880.1"/>
    </source>
</evidence>
<feature type="compositionally biased region" description="Acidic residues" evidence="2">
    <location>
        <begin position="264"/>
        <end position="276"/>
    </location>
</feature>
<proteinExistence type="predicted"/>
<dbReference type="AlphaFoldDB" id="A0A9P4QWR2"/>
<organism evidence="3 4">
    <name type="scientific">Polyplosphaeria fusca</name>
    <dbReference type="NCBI Taxonomy" id="682080"/>
    <lineage>
        <taxon>Eukaryota</taxon>
        <taxon>Fungi</taxon>
        <taxon>Dikarya</taxon>
        <taxon>Ascomycota</taxon>
        <taxon>Pezizomycotina</taxon>
        <taxon>Dothideomycetes</taxon>
        <taxon>Pleosporomycetidae</taxon>
        <taxon>Pleosporales</taxon>
        <taxon>Tetraplosphaeriaceae</taxon>
        <taxon>Polyplosphaeria</taxon>
    </lineage>
</organism>
<sequence length="325" mass="37050">MAGSLLDKRLYQMFGLGVEVGNSFMNNKTSPSQLCPLSRNNTDYLILPSPPRLSYFHHQTLRHQGKTPQYPPVLIFPTLNFSPEPHHRTSQTTTTTKFFSNTNPPPPTMPTKPRHTKADLEEIVEDLKDTRRDLNSQLKTVKAERKALKAALQEAEAINQVLDDENREYKAEVWTLENELEGTQEECVMMEHEMRGLREENDVLREMNMGLEVMLTALKGIIRDMGGKVDVEGNVDVEEVDDEEGGVEVQMEADEIEMRKMEMENMEADKEETDKEETDKEETNKETSKKKTEKKKLVERDPALSVDDIIMLASPQLEGSEAPTV</sequence>
<feature type="compositionally biased region" description="Basic and acidic residues" evidence="2">
    <location>
        <begin position="277"/>
        <end position="302"/>
    </location>
</feature>
<reference evidence="3" key="1">
    <citation type="journal article" date="2020" name="Stud. Mycol.">
        <title>101 Dothideomycetes genomes: a test case for predicting lifestyles and emergence of pathogens.</title>
        <authorList>
            <person name="Haridas S."/>
            <person name="Albert R."/>
            <person name="Binder M."/>
            <person name="Bloem J."/>
            <person name="Labutti K."/>
            <person name="Salamov A."/>
            <person name="Andreopoulos B."/>
            <person name="Baker S."/>
            <person name="Barry K."/>
            <person name="Bills G."/>
            <person name="Bluhm B."/>
            <person name="Cannon C."/>
            <person name="Castanera R."/>
            <person name="Culley D."/>
            <person name="Daum C."/>
            <person name="Ezra D."/>
            <person name="Gonzalez J."/>
            <person name="Henrissat B."/>
            <person name="Kuo A."/>
            <person name="Liang C."/>
            <person name="Lipzen A."/>
            <person name="Lutzoni F."/>
            <person name="Magnuson J."/>
            <person name="Mondo S."/>
            <person name="Nolan M."/>
            <person name="Ohm R."/>
            <person name="Pangilinan J."/>
            <person name="Park H.-J."/>
            <person name="Ramirez L."/>
            <person name="Alfaro M."/>
            <person name="Sun H."/>
            <person name="Tritt A."/>
            <person name="Yoshinaga Y."/>
            <person name="Zwiers L.-H."/>
            <person name="Turgeon B."/>
            <person name="Goodwin S."/>
            <person name="Spatafora J."/>
            <person name="Crous P."/>
            <person name="Grigoriev I."/>
        </authorList>
    </citation>
    <scope>NUCLEOTIDE SEQUENCE</scope>
    <source>
        <strain evidence="3">CBS 125425</strain>
    </source>
</reference>
<accession>A0A9P4QWR2</accession>
<dbReference type="Proteomes" id="UP000799444">
    <property type="component" value="Unassembled WGS sequence"/>
</dbReference>
<dbReference type="Gene3D" id="6.10.250.3110">
    <property type="match status" value="1"/>
</dbReference>
<name>A0A9P4QWR2_9PLEO</name>
<gene>
    <name evidence="3" type="ORF">EJ04DRAFT_524151</name>
</gene>
<feature type="region of interest" description="Disordered" evidence="2">
    <location>
        <begin position="81"/>
        <end position="115"/>
    </location>
</feature>
<feature type="compositionally biased region" description="Low complexity" evidence="2">
    <location>
        <begin position="90"/>
        <end position="102"/>
    </location>
</feature>
<dbReference type="SUPFAM" id="SSF90257">
    <property type="entry name" value="Myosin rod fragments"/>
    <property type="match status" value="1"/>
</dbReference>
<keyword evidence="1" id="KW-0175">Coiled coil</keyword>
<feature type="region of interest" description="Disordered" evidence="2">
    <location>
        <begin position="264"/>
        <end position="306"/>
    </location>
</feature>
<evidence type="ECO:0000256" key="1">
    <source>
        <dbReference type="SAM" id="Coils"/>
    </source>
</evidence>